<evidence type="ECO:0000259" key="4">
    <source>
        <dbReference type="PROSITE" id="PS50887"/>
    </source>
</evidence>
<dbReference type="GO" id="GO:0071732">
    <property type="term" value="P:cellular response to nitric oxide"/>
    <property type="evidence" value="ECO:0007669"/>
    <property type="project" value="UniProtKB-ARBA"/>
</dbReference>
<accession>A0A4V1AT85</accession>
<keyword evidence="2" id="KW-1133">Transmembrane helix</keyword>
<dbReference type="OrthoDB" id="9813903at2"/>
<dbReference type="SMART" id="SM00052">
    <property type="entry name" value="EAL"/>
    <property type="match status" value="1"/>
</dbReference>
<dbReference type="InterPro" id="IPR035919">
    <property type="entry name" value="EAL_sf"/>
</dbReference>
<feature type="transmembrane region" description="Helical" evidence="2">
    <location>
        <begin position="158"/>
        <end position="177"/>
    </location>
</feature>
<dbReference type="Proteomes" id="UP000619512">
    <property type="component" value="Unassembled WGS sequence"/>
</dbReference>
<dbReference type="PROSITE" id="PS50887">
    <property type="entry name" value="GGDEF"/>
    <property type="match status" value="1"/>
</dbReference>
<dbReference type="InterPro" id="IPR029787">
    <property type="entry name" value="Nucleotide_cyclase"/>
</dbReference>
<reference evidence="5" key="3">
    <citation type="submission" date="2022-12" db="EMBL/GenBank/DDBJ databases">
        <authorList>
            <person name="Sun Q."/>
            <person name="Kim S."/>
        </authorList>
    </citation>
    <scope>NUCLEOTIDE SEQUENCE</scope>
    <source>
        <strain evidence="5">KCTC 12344</strain>
    </source>
</reference>
<protein>
    <submittedName>
        <fullName evidence="6">EAL domain-containing protein</fullName>
    </submittedName>
</protein>
<dbReference type="Gene3D" id="3.20.20.450">
    <property type="entry name" value="EAL domain"/>
    <property type="match status" value="1"/>
</dbReference>
<dbReference type="SUPFAM" id="SSF141868">
    <property type="entry name" value="EAL domain-like"/>
    <property type="match status" value="1"/>
</dbReference>
<dbReference type="AlphaFoldDB" id="A0A4V1AT85"/>
<proteinExistence type="predicted"/>
<keyword evidence="7" id="KW-1185">Reference proteome</keyword>
<keyword evidence="2" id="KW-0812">Transmembrane</keyword>
<evidence type="ECO:0000313" key="6">
    <source>
        <dbReference type="EMBL" id="QBQ34788.1"/>
    </source>
</evidence>
<dbReference type="InterPro" id="IPR043128">
    <property type="entry name" value="Rev_trsase/Diguanyl_cyclase"/>
</dbReference>
<evidence type="ECO:0000256" key="1">
    <source>
        <dbReference type="ARBA" id="ARBA00051114"/>
    </source>
</evidence>
<dbReference type="Pfam" id="PF00990">
    <property type="entry name" value="GGDEF"/>
    <property type="match status" value="1"/>
</dbReference>
<reference evidence="5" key="1">
    <citation type="journal article" date="2014" name="Int. J. Syst. Evol. Microbiol.">
        <title>Complete genome sequence of Corynebacterium casei LMG S-19264T (=DSM 44701T), isolated from a smear-ripened cheese.</title>
        <authorList>
            <consortium name="US DOE Joint Genome Institute (JGI-PGF)"/>
            <person name="Walter F."/>
            <person name="Albersmeier A."/>
            <person name="Kalinowski J."/>
            <person name="Ruckert C."/>
        </authorList>
    </citation>
    <scope>NUCLEOTIDE SEQUENCE</scope>
    <source>
        <strain evidence="5">KCTC 12344</strain>
    </source>
</reference>
<dbReference type="FunFam" id="3.30.70.270:FF:000001">
    <property type="entry name" value="Diguanylate cyclase domain protein"/>
    <property type="match status" value="1"/>
</dbReference>
<dbReference type="EMBL" id="CP038026">
    <property type="protein sequence ID" value="QBQ34788.1"/>
    <property type="molecule type" value="Genomic_DNA"/>
</dbReference>
<dbReference type="GO" id="GO:0071111">
    <property type="term" value="F:cyclic-guanylate-specific phosphodiesterase activity"/>
    <property type="evidence" value="ECO:0007669"/>
    <property type="project" value="UniProtKB-EC"/>
</dbReference>
<organism evidence="5 8">
    <name type="scientific">Pseudoduganella plicata</name>
    <dbReference type="NCBI Taxonomy" id="321984"/>
    <lineage>
        <taxon>Bacteria</taxon>
        <taxon>Pseudomonadati</taxon>
        <taxon>Pseudomonadota</taxon>
        <taxon>Betaproteobacteria</taxon>
        <taxon>Burkholderiales</taxon>
        <taxon>Oxalobacteraceae</taxon>
        <taxon>Telluria group</taxon>
        <taxon>Pseudoduganella</taxon>
    </lineage>
</organism>
<dbReference type="EMBL" id="BMWW01000003">
    <property type="protein sequence ID" value="GGY88518.1"/>
    <property type="molecule type" value="Genomic_DNA"/>
</dbReference>
<feature type="domain" description="GGDEF" evidence="4">
    <location>
        <begin position="228"/>
        <end position="360"/>
    </location>
</feature>
<dbReference type="FunFam" id="3.20.20.450:FF:000001">
    <property type="entry name" value="Cyclic di-GMP phosphodiesterase yahA"/>
    <property type="match status" value="1"/>
</dbReference>
<dbReference type="CDD" id="cd01949">
    <property type="entry name" value="GGDEF"/>
    <property type="match status" value="1"/>
</dbReference>
<dbReference type="PROSITE" id="PS50883">
    <property type="entry name" value="EAL"/>
    <property type="match status" value="1"/>
</dbReference>
<reference evidence="6 7" key="2">
    <citation type="submission" date="2019-03" db="EMBL/GenBank/DDBJ databases">
        <title>Draft Genome Sequences of Six Type Strains of the Genus Massilia.</title>
        <authorList>
            <person name="Miess H."/>
            <person name="Frediansyhah A."/>
            <person name="Gross H."/>
        </authorList>
    </citation>
    <scope>NUCLEOTIDE SEQUENCE [LARGE SCALE GENOMIC DNA]</scope>
    <source>
        <strain evidence="6 7">DSM 17505</strain>
    </source>
</reference>
<evidence type="ECO:0000313" key="7">
    <source>
        <dbReference type="Proteomes" id="UP000294359"/>
    </source>
</evidence>
<dbReference type="CDD" id="cd01948">
    <property type="entry name" value="EAL"/>
    <property type="match status" value="1"/>
</dbReference>
<feature type="transmembrane region" description="Helical" evidence="2">
    <location>
        <begin position="20"/>
        <end position="40"/>
    </location>
</feature>
<sequence>MPTRMQKVRQDRQMTRTMGVGQLVGVALALLFAGAILLAYEWVSLRAALVDETQMQAAIVADNVAGSLMFGDRQAAGEMLVSLRKADHLRSAALYGRDGALFARFTSPTRGAREGLEELVPALGEVAVTHPVAYRGQALGRLELVTGTDRILTGMLRYAGLLALASLGGVLVVAAVMRRTRIRVAAAEQELNYLANTDPVTGLANRRATYRWLEQAIEARRKTGDQGGQLAVLLIDLDNFKVVNDTAGHAAGDVLLRQVASALASIMRSTDLVGRIGGDEFAVIAPVADGDAAAVIGQKILTVLRTPFLLETGEVFATASLGLCLFPQDAPGMTEMLSSADAALYRAKNAGRNRLASFVPEMTLATQRRALLEAELRRAIEQHALVPYYQPQFDCRTGAMVGVEALLRWPHPQRGFVPPMEFIPVAEDTGLIVELGRWVLQRACDDAVAWDRAGAPPLTVAVNVSARQLKEKCFLDDVLTALHRSGLPPDRLELELTESLLMEDMEGAVAFMHAVRAAGVRLSIDDFGTGYSSLAYLQSFPINQLKVDRTFVQSLPVAGHTIATAVIALARGFGLSVIAEGVERPEQLEWLRAAGCDYAQGFLLGRPMPAADVLALTVARGEPA</sequence>
<evidence type="ECO:0000313" key="8">
    <source>
        <dbReference type="Proteomes" id="UP000619512"/>
    </source>
</evidence>
<dbReference type="Pfam" id="PF00563">
    <property type="entry name" value="EAL"/>
    <property type="match status" value="1"/>
</dbReference>
<dbReference type="Gene3D" id="3.30.70.270">
    <property type="match status" value="1"/>
</dbReference>
<dbReference type="NCBIfam" id="TIGR00254">
    <property type="entry name" value="GGDEF"/>
    <property type="match status" value="1"/>
</dbReference>
<dbReference type="SUPFAM" id="SSF55073">
    <property type="entry name" value="Nucleotide cyclase"/>
    <property type="match status" value="1"/>
</dbReference>
<feature type="domain" description="EAL" evidence="3">
    <location>
        <begin position="369"/>
        <end position="621"/>
    </location>
</feature>
<evidence type="ECO:0000313" key="5">
    <source>
        <dbReference type="EMBL" id="GGY88518.1"/>
    </source>
</evidence>
<evidence type="ECO:0000259" key="3">
    <source>
        <dbReference type="PROSITE" id="PS50883"/>
    </source>
</evidence>
<dbReference type="InterPro" id="IPR033417">
    <property type="entry name" value="CHASE8"/>
</dbReference>
<keyword evidence="2" id="KW-0472">Membrane</keyword>
<dbReference type="InterPro" id="IPR052155">
    <property type="entry name" value="Biofilm_reg_signaling"/>
</dbReference>
<dbReference type="InterPro" id="IPR001633">
    <property type="entry name" value="EAL_dom"/>
</dbReference>
<dbReference type="PANTHER" id="PTHR44757:SF2">
    <property type="entry name" value="BIOFILM ARCHITECTURE MAINTENANCE PROTEIN MBAA"/>
    <property type="match status" value="1"/>
</dbReference>
<gene>
    <name evidence="6" type="ORF">E1742_00240</name>
    <name evidence="5" type="ORF">GCM10007388_22430</name>
</gene>
<dbReference type="PANTHER" id="PTHR44757">
    <property type="entry name" value="DIGUANYLATE CYCLASE DGCP"/>
    <property type="match status" value="1"/>
</dbReference>
<dbReference type="SMART" id="SM00267">
    <property type="entry name" value="GGDEF"/>
    <property type="match status" value="1"/>
</dbReference>
<comment type="catalytic activity">
    <reaction evidence="1">
        <text>3',3'-c-di-GMP + H2O = 5'-phosphoguanylyl(3'-&gt;5')guanosine + H(+)</text>
        <dbReference type="Rhea" id="RHEA:24902"/>
        <dbReference type="ChEBI" id="CHEBI:15377"/>
        <dbReference type="ChEBI" id="CHEBI:15378"/>
        <dbReference type="ChEBI" id="CHEBI:58754"/>
        <dbReference type="ChEBI" id="CHEBI:58805"/>
        <dbReference type="EC" id="3.1.4.52"/>
    </reaction>
    <physiologicalReaction direction="left-to-right" evidence="1">
        <dbReference type="Rhea" id="RHEA:24903"/>
    </physiologicalReaction>
</comment>
<evidence type="ECO:0000256" key="2">
    <source>
        <dbReference type="SAM" id="Phobius"/>
    </source>
</evidence>
<dbReference type="InterPro" id="IPR000160">
    <property type="entry name" value="GGDEF_dom"/>
</dbReference>
<dbReference type="Pfam" id="PF17152">
    <property type="entry name" value="CHASE8"/>
    <property type="match status" value="1"/>
</dbReference>
<dbReference type="Proteomes" id="UP000294359">
    <property type="component" value="Chromosome"/>
</dbReference>
<name>A0A4V1AT85_9BURK</name>